<dbReference type="InterPro" id="IPR051120">
    <property type="entry name" value="ABC_AA/LPS_Transport"/>
</dbReference>
<dbReference type="CDD" id="cd03219">
    <property type="entry name" value="ABC_Mj1267_LivG_branched"/>
    <property type="match status" value="1"/>
</dbReference>
<dbReference type="InterPro" id="IPR017871">
    <property type="entry name" value="ABC_transporter-like_CS"/>
</dbReference>
<keyword evidence="1" id="KW-0813">Transport</keyword>
<keyword evidence="3 5" id="KW-0067">ATP-binding</keyword>
<dbReference type="OrthoDB" id="9779872at2"/>
<dbReference type="PROSITE" id="PS00211">
    <property type="entry name" value="ABC_TRANSPORTER_1"/>
    <property type="match status" value="1"/>
</dbReference>
<evidence type="ECO:0000256" key="1">
    <source>
        <dbReference type="ARBA" id="ARBA00022448"/>
    </source>
</evidence>
<dbReference type="Pfam" id="PF00005">
    <property type="entry name" value="ABC_tran"/>
    <property type="match status" value="1"/>
</dbReference>
<dbReference type="SMART" id="SM00382">
    <property type="entry name" value="AAA"/>
    <property type="match status" value="1"/>
</dbReference>
<keyword evidence="6" id="KW-1185">Reference proteome</keyword>
<dbReference type="GO" id="GO:0005886">
    <property type="term" value="C:plasma membrane"/>
    <property type="evidence" value="ECO:0007669"/>
    <property type="project" value="TreeGrafter"/>
</dbReference>
<evidence type="ECO:0000313" key="5">
    <source>
        <dbReference type="EMBL" id="QDO99850.1"/>
    </source>
</evidence>
<dbReference type="SUPFAM" id="SSF52540">
    <property type="entry name" value="P-loop containing nucleoside triphosphate hydrolases"/>
    <property type="match status" value="1"/>
</dbReference>
<name>A0A516H7W6_9PROT</name>
<evidence type="ECO:0000313" key="6">
    <source>
        <dbReference type="Proteomes" id="UP000317496"/>
    </source>
</evidence>
<sequence>MVLFQAQNIQKRFGARVVLENISLSIEAGTVHGIMGPNGAGKTTCFHVLTGHHAPDAGRILFDGQDITGLKPHIIARKGVSRSFQLMNLFDDAVVIENVMLALPGFRAVGSSPFRTTFGDTGLIKAALAVLEQVGLAGRAWEKAKELSYGDRRALEIAVALAAEPRILFLDEPTAGLGAKATQNLAQLIQQLRKRYTICLIEHDMRFLFELADRISVIHWGQVIAEGTPAALKANKWVARSALGEVA</sequence>
<dbReference type="GO" id="GO:0005524">
    <property type="term" value="F:ATP binding"/>
    <property type="evidence" value="ECO:0007669"/>
    <property type="project" value="UniProtKB-KW"/>
</dbReference>
<evidence type="ECO:0000256" key="3">
    <source>
        <dbReference type="ARBA" id="ARBA00022840"/>
    </source>
</evidence>
<dbReference type="PROSITE" id="PS50893">
    <property type="entry name" value="ABC_TRANSPORTER_2"/>
    <property type="match status" value="1"/>
</dbReference>
<dbReference type="PANTHER" id="PTHR45772:SF2">
    <property type="entry name" value="ABC TRANSPORTER ATP-BINDING PROTEIN"/>
    <property type="match status" value="1"/>
</dbReference>
<dbReference type="KEGG" id="fer:FNB15_20180"/>
<feature type="domain" description="ABC transporter" evidence="4">
    <location>
        <begin position="4"/>
        <end position="245"/>
    </location>
</feature>
<dbReference type="Gene3D" id="3.40.50.300">
    <property type="entry name" value="P-loop containing nucleotide triphosphate hydrolases"/>
    <property type="match status" value="1"/>
</dbReference>
<dbReference type="Proteomes" id="UP000317496">
    <property type="component" value="Chromosome"/>
</dbReference>
<organism evidence="5 6">
    <name type="scientific">Ferrovibrio terrae</name>
    <dbReference type="NCBI Taxonomy" id="2594003"/>
    <lineage>
        <taxon>Bacteria</taxon>
        <taxon>Pseudomonadati</taxon>
        <taxon>Pseudomonadota</taxon>
        <taxon>Alphaproteobacteria</taxon>
        <taxon>Rhodospirillales</taxon>
        <taxon>Rhodospirillaceae</taxon>
        <taxon>Ferrovibrio</taxon>
    </lineage>
</organism>
<keyword evidence="2" id="KW-0547">Nucleotide-binding</keyword>
<dbReference type="PANTHER" id="PTHR45772">
    <property type="entry name" value="CONSERVED COMPONENT OF ABC TRANSPORTER FOR NATURAL AMINO ACIDS-RELATED"/>
    <property type="match status" value="1"/>
</dbReference>
<reference evidence="5 6" key="1">
    <citation type="submission" date="2019-07" db="EMBL/GenBank/DDBJ databases">
        <title>Genome sequencing for Ferrovibrio sp. K5.</title>
        <authorList>
            <person name="Park S.-J."/>
        </authorList>
    </citation>
    <scope>NUCLEOTIDE SEQUENCE [LARGE SCALE GENOMIC DNA]</scope>
    <source>
        <strain evidence="5 6">K5</strain>
    </source>
</reference>
<proteinExistence type="predicted"/>
<protein>
    <submittedName>
        <fullName evidence="5">ABC transporter ATP-binding protein</fullName>
    </submittedName>
</protein>
<gene>
    <name evidence="5" type="ORF">FNB15_20180</name>
</gene>
<evidence type="ECO:0000256" key="2">
    <source>
        <dbReference type="ARBA" id="ARBA00022741"/>
    </source>
</evidence>
<dbReference type="EMBL" id="CP041636">
    <property type="protein sequence ID" value="QDO99850.1"/>
    <property type="molecule type" value="Genomic_DNA"/>
</dbReference>
<evidence type="ECO:0000259" key="4">
    <source>
        <dbReference type="PROSITE" id="PS50893"/>
    </source>
</evidence>
<accession>A0A516H7W6</accession>
<dbReference type="AlphaFoldDB" id="A0A516H7W6"/>
<dbReference type="GO" id="GO:0016887">
    <property type="term" value="F:ATP hydrolysis activity"/>
    <property type="evidence" value="ECO:0007669"/>
    <property type="project" value="InterPro"/>
</dbReference>
<dbReference type="InterPro" id="IPR027417">
    <property type="entry name" value="P-loop_NTPase"/>
</dbReference>
<dbReference type="InterPro" id="IPR003593">
    <property type="entry name" value="AAA+_ATPase"/>
</dbReference>
<dbReference type="InterPro" id="IPR003439">
    <property type="entry name" value="ABC_transporter-like_ATP-bd"/>
</dbReference>